<organism evidence="1 2">
    <name type="scientific">Campylobacter gracilis RM3268</name>
    <dbReference type="NCBI Taxonomy" id="553220"/>
    <lineage>
        <taxon>Bacteria</taxon>
        <taxon>Pseudomonadati</taxon>
        <taxon>Campylobacterota</taxon>
        <taxon>Epsilonproteobacteria</taxon>
        <taxon>Campylobacterales</taxon>
        <taxon>Campylobacteraceae</taxon>
        <taxon>Campylobacter</taxon>
    </lineage>
</organism>
<accession>C8PGF8</accession>
<sequence length="37" mass="4492">MGNDTTATIKFYLINFILLNKFMFLRKFWHGISIRKI</sequence>
<protein>
    <submittedName>
        <fullName evidence="1">Uncharacterized protein</fullName>
    </submittedName>
</protein>
<evidence type="ECO:0000313" key="2">
    <source>
        <dbReference type="Proteomes" id="UP000005709"/>
    </source>
</evidence>
<evidence type="ECO:0000313" key="1">
    <source>
        <dbReference type="EMBL" id="EEV18196.1"/>
    </source>
</evidence>
<reference evidence="1 2" key="1">
    <citation type="submission" date="2009-07" db="EMBL/GenBank/DDBJ databases">
        <authorList>
            <person name="Madupu R."/>
            <person name="Sebastian Y."/>
            <person name="Durkin A.S."/>
            <person name="Torralba M."/>
            <person name="Methe B."/>
            <person name="Sutton G.G."/>
            <person name="Strausberg R.L."/>
            <person name="Nelson K.E."/>
        </authorList>
    </citation>
    <scope>NUCLEOTIDE SEQUENCE [LARGE SCALE GENOMIC DNA]</scope>
    <source>
        <strain evidence="1 2">RM3268</strain>
    </source>
</reference>
<dbReference type="EMBL" id="ACYG01000019">
    <property type="protein sequence ID" value="EEV18196.1"/>
    <property type="molecule type" value="Genomic_DNA"/>
</dbReference>
<comment type="caution">
    <text evidence="1">The sequence shown here is derived from an EMBL/GenBank/DDBJ whole genome shotgun (WGS) entry which is preliminary data.</text>
</comment>
<dbReference type="AlphaFoldDB" id="C8PGF8"/>
<name>C8PGF8_9BACT</name>
<dbReference type="Proteomes" id="UP000005709">
    <property type="component" value="Unassembled WGS sequence"/>
</dbReference>
<proteinExistence type="predicted"/>
<keyword evidence="2" id="KW-1185">Reference proteome</keyword>
<gene>
    <name evidence="1" type="ORF">CAMGR0001_0951</name>
</gene>